<dbReference type="Proteomes" id="UP000039046">
    <property type="component" value="Unassembled WGS sequence"/>
</dbReference>
<sequence length="129" mass="14301">MHTLTALLLLPFALALPASNTLLSNRAAQCSGHTFAHIYGYEDGCWTGFQKFSYELSESGCWSRVANTDNRVHYITSDLSGDCHRIGLWYYKGREATGDFVKKTMAHGECVNINTGWAVESIKMECLGA</sequence>
<feature type="chain" id="PRO_5011955139" evidence="1">
    <location>
        <begin position="16"/>
        <end position="129"/>
    </location>
</feature>
<dbReference type="HOGENOM" id="CLU_160185_0_0_1"/>
<protein>
    <submittedName>
        <fullName evidence="2">Uncharacterized protein</fullName>
    </submittedName>
</protein>
<name>A0A0A1ST12_9HYPO</name>
<evidence type="ECO:0000256" key="1">
    <source>
        <dbReference type="SAM" id="SignalP"/>
    </source>
</evidence>
<organism evidence="2 3">
    <name type="scientific">[Torrubiella] hemipterigena</name>
    <dbReference type="NCBI Taxonomy" id="1531966"/>
    <lineage>
        <taxon>Eukaryota</taxon>
        <taxon>Fungi</taxon>
        <taxon>Dikarya</taxon>
        <taxon>Ascomycota</taxon>
        <taxon>Pezizomycotina</taxon>
        <taxon>Sordariomycetes</taxon>
        <taxon>Hypocreomycetidae</taxon>
        <taxon>Hypocreales</taxon>
        <taxon>Clavicipitaceae</taxon>
        <taxon>Clavicipitaceae incertae sedis</taxon>
        <taxon>'Torrubiella' clade</taxon>
    </lineage>
</organism>
<keyword evidence="3" id="KW-1185">Reference proteome</keyword>
<evidence type="ECO:0000313" key="3">
    <source>
        <dbReference type="Proteomes" id="UP000039046"/>
    </source>
</evidence>
<proteinExistence type="predicted"/>
<reference evidence="2 3" key="1">
    <citation type="journal article" date="2015" name="Genome Announc.">
        <title>Draft Genome Sequence and Gene Annotation of the Entomopathogenic Fungus Verticillium hemipterigenum.</title>
        <authorList>
            <person name="Horn F."/>
            <person name="Habel A."/>
            <person name="Scharf D.H."/>
            <person name="Dworschak J."/>
            <person name="Brakhage A.A."/>
            <person name="Guthke R."/>
            <person name="Hertweck C."/>
            <person name="Linde J."/>
        </authorList>
    </citation>
    <scope>NUCLEOTIDE SEQUENCE [LARGE SCALE GENOMIC DNA]</scope>
</reference>
<accession>A0A0A1ST12</accession>
<feature type="signal peptide" evidence="1">
    <location>
        <begin position="1"/>
        <end position="15"/>
    </location>
</feature>
<evidence type="ECO:0000313" key="2">
    <source>
        <dbReference type="EMBL" id="CEJ81276.1"/>
    </source>
</evidence>
<gene>
    <name evidence="2" type="ORF">VHEMI01414</name>
</gene>
<dbReference type="AlphaFoldDB" id="A0A0A1ST12"/>
<dbReference type="EMBL" id="CDHN01000001">
    <property type="protein sequence ID" value="CEJ81276.1"/>
    <property type="molecule type" value="Genomic_DNA"/>
</dbReference>
<keyword evidence="1" id="KW-0732">Signal</keyword>